<dbReference type="InterPro" id="IPR004105">
    <property type="entry name" value="CheA-like_dim"/>
</dbReference>
<dbReference type="SMART" id="SM00073">
    <property type="entry name" value="HPT"/>
    <property type="match status" value="1"/>
</dbReference>
<dbReference type="PROSITE" id="PS50851">
    <property type="entry name" value="CHEW"/>
    <property type="match status" value="1"/>
</dbReference>
<dbReference type="PANTHER" id="PTHR43395:SF8">
    <property type="entry name" value="HISTIDINE KINASE"/>
    <property type="match status" value="1"/>
</dbReference>
<dbReference type="InterPro" id="IPR036890">
    <property type="entry name" value="HATPase_C_sf"/>
</dbReference>
<dbReference type="EMBL" id="CP102480">
    <property type="protein sequence ID" value="UUX50692.1"/>
    <property type="molecule type" value="Genomic_DNA"/>
</dbReference>
<organism evidence="14 15">
    <name type="scientific">Nisaea acidiphila</name>
    <dbReference type="NCBI Taxonomy" id="1862145"/>
    <lineage>
        <taxon>Bacteria</taxon>
        <taxon>Pseudomonadati</taxon>
        <taxon>Pseudomonadota</taxon>
        <taxon>Alphaproteobacteria</taxon>
        <taxon>Rhodospirillales</taxon>
        <taxon>Thalassobaculaceae</taxon>
        <taxon>Nisaea</taxon>
    </lineage>
</organism>
<feature type="region of interest" description="Disordered" evidence="10">
    <location>
        <begin position="585"/>
        <end position="651"/>
    </location>
</feature>
<dbReference type="SMART" id="SM00387">
    <property type="entry name" value="HATPase_c"/>
    <property type="match status" value="1"/>
</dbReference>
<evidence type="ECO:0000313" key="14">
    <source>
        <dbReference type="EMBL" id="UUX50692.1"/>
    </source>
</evidence>
<dbReference type="Pfam" id="PF02518">
    <property type="entry name" value="HATPase_c"/>
    <property type="match status" value="1"/>
</dbReference>
<feature type="compositionally biased region" description="Pro residues" evidence="10">
    <location>
        <begin position="594"/>
        <end position="608"/>
    </location>
</feature>
<evidence type="ECO:0000256" key="1">
    <source>
        <dbReference type="ARBA" id="ARBA00000085"/>
    </source>
</evidence>
<feature type="compositionally biased region" description="Pro residues" evidence="10">
    <location>
        <begin position="149"/>
        <end position="184"/>
    </location>
</feature>
<dbReference type="SMART" id="SM00260">
    <property type="entry name" value="CheW"/>
    <property type="match status" value="1"/>
</dbReference>
<feature type="compositionally biased region" description="Low complexity" evidence="10">
    <location>
        <begin position="609"/>
        <end position="629"/>
    </location>
</feature>
<dbReference type="InterPro" id="IPR036061">
    <property type="entry name" value="CheW-like_dom_sf"/>
</dbReference>
<dbReference type="GO" id="GO:0005737">
    <property type="term" value="C:cytoplasm"/>
    <property type="evidence" value="ECO:0007669"/>
    <property type="project" value="InterPro"/>
</dbReference>
<evidence type="ECO:0000256" key="6">
    <source>
        <dbReference type="ARBA" id="ARBA00022777"/>
    </source>
</evidence>
<evidence type="ECO:0000256" key="10">
    <source>
        <dbReference type="SAM" id="MobiDB-lite"/>
    </source>
</evidence>
<comment type="catalytic activity">
    <reaction evidence="1">
        <text>ATP + protein L-histidine = ADP + protein N-phospho-L-histidine.</text>
        <dbReference type="EC" id="2.7.13.3"/>
    </reaction>
</comment>
<keyword evidence="7" id="KW-0902">Two-component regulatory system</keyword>
<evidence type="ECO:0000259" key="13">
    <source>
        <dbReference type="PROSITE" id="PS50894"/>
    </source>
</evidence>
<dbReference type="Proteomes" id="UP001060336">
    <property type="component" value="Chromosome"/>
</dbReference>
<dbReference type="EC" id="2.7.13.3" evidence="2"/>
<keyword evidence="6" id="KW-0418">Kinase</keyword>
<dbReference type="PANTHER" id="PTHR43395">
    <property type="entry name" value="SENSOR HISTIDINE KINASE CHEA"/>
    <property type="match status" value="1"/>
</dbReference>
<dbReference type="SUPFAM" id="SSF50341">
    <property type="entry name" value="CheW-like"/>
    <property type="match status" value="1"/>
</dbReference>
<dbReference type="FunFam" id="3.30.565.10:FF:000016">
    <property type="entry name" value="Chemotaxis protein CheA, putative"/>
    <property type="match status" value="1"/>
</dbReference>
<comment type="function">
    <text evidence="8">Involved in the transmission of sensory signals from the chemoreceptors to the flagellar motors. CheA is autophosphorylated; it can transfer its phosphate group to either CheB or CheY.</text>
</comment>
<feature type="domain" description="HPt" evidence="13">
    <location>
        <begin position="5"/>
        <end position="109"/>
    </location>
</feature>
<accession>A0A9J7AWR4</accession>
<dbReference type="PRINTS" id="PR00344">
    <property type="entry name" value="BCTRLSENSOR"/>
</dbReference>
<dbReference type="InterPro" id="IPR002545">
    <property type="entry name" value="CheW-lke_dom"/>
</dbReference>
<dbReference type="KEGG" id="naci:NUH88_03110"/>
<dbReference type="SUPFAM" id="SSF47226">
    <property type="entry name" value="Histidine-containing phosphotransfer domain, HPT domain"/>
    <property type="match status" value="1"/>
</dbReference>
<dbReference type="Gene3D" id="3.30.565.10">
    <property type="entry name" value="Histidine kinase-like ATPase, C-terminal domain"/>
    <property type="match status" value="1"/>
</dbReference>
<gene>
    <name evidence="14" type="ORF">NUH88_03110</name>
</gene>
<dbReference type="InterPro" id="IPR051315">
    <property type="entry name" value="Bact_Chemotaxis_CheA"/>
</dbReference>
<evidence type="ECO:0000256" key="3">
    <source>
        <dbReference type="ARBA" id="ARBA00021495"/>
    </source>
</evidence>
<dbReference type="InterPro" id="IPR036641">
    <property type="entry name" value="HPT_dom_sf"/>
</dbReference>
<keyword evidence="15" id="KW-1185">Reference proteome</keyword>
<feature type="modified residue" description="Phosphohistidine" evidence="9">
    <location>
        <position position="52"/>
    </location>
</feature>
<dbReference type="RefSeq" id="WP_257769908.1">
    <property type="nucleotide sequence ID" value="NZ_CP102480.1"/>
</dbReference>
<dbReference type="SUPFAM" id="SSF55874">
    <property type="entry name" value="ATPase domain of HSP90 chaperone/DNA topoisomerase II/histidine kinase"/>
    <property type="match status" value="1"/>
</dbReference>
<feature type="compositionally biased region" description="Pro residues" evidence="10">
    <location>
        <begin position="556"/>
        <end position="567"/>
    </location>
</feature>
<dbReference type="GO" id="GO:0000155">
    <property type="term" value="F:phosphorelay sensor kinase activity"/>
    <property type="evidence" value="ECO:0007669"/>
    <property type="project" value="InterPro"/>
</dbReference>
<evidence type="ECO:0000256" key="7">
    <source>
        <dbReference type="ARBA" id="ARBA00023012"/>
    </source>
</evidence>
<evidence type="ECO:0000313" key="15">
    <source>
        <dbReference type="Proteomes" id="UP001060336"/>
    </source>
</evidence>
<name>A0A9J7AWR4_9PROT</name>
<feature type="region of interest" description="Disordered" evidence="10">
    <location>
        <begin position="549"/>
        <end position="573"/>
    </location>
</feature>
<dbReference type="AlphaFoldDB" id="A0A9J7AWR4"/>
<keyword evidence="4 9" id="KW-0597">Phosphoprotein</keyword>
<dbReference type="SMART" id="SM01231">
    <property type="entry name" value="H-kinase_dim"/>
    <property type="match status" value="1"/>
</dbReference>
<dbReference type="InterPro" id="IPR005467">
    <property type="entry name" value="His_kinase_dom"/>
</dbReference>
<feature type="domain" description="Histidine kinase" evidence="11">
    <location>
        <begin position="680"/>
        <end position="930"/>
    </location>
</feature>
<dbReference type="PROSITE" id="PS50894">
    <property type="entry name" value="HPT"/>
    <property type="match status" value="1"/>
</dbReference>
<dbReference type="InterPro" id="IPR008207">
    <property type="entry name" value="Sig_transdc_His_kin_Hpt_dom"/>
</dbReference>
<proteinExistence type="predicted"/>
<dbReference type="CDD" id="cd16916">
    <property type="entry name" value="HATPase_CheA-like"/>
    <property type="match status" value="1"/>
</dbReference>
<protein>
    <recommendedName>
        <fullName evidence="3">Chemotaxis protein CheA</fullName>
        <ecNumber evidence="2">2.7.13.3</ecNumber>
    </recommendedName>
</protein>
<dbReference type="GO" id="GO:0006935">
    <property type="term" value="P:chemotaxis"/>
    <property type="evidence" value="ECO:0007669"/>
    <property type="project" value="InterPro"/>
</dbReference>
<dbReference type="Pfam" id="PF01627">
    <property type="entry name" value="Hpt"/>
    <property type="match status" value="1"/>
</dbReference>
<evidence type="ECO:0000256" key="4">
    <source>
        <dbReference type="ARBA" id="ARBA00022553"/>
    </source>
</evidence>
<feature type="domain" description="CheW-like" evidence="12">
    <location>
        <begin position="932"/>
        <end position="1068"/>
    </location>
</feature>
<evidence type="ECO:0000256" key="8">
    <source>
        <dbReference type="ARBA" id="ARBA00035100"/>
    </source>
</evidence>
<dbReference type="PROSITE" id="PS50109">
    <property type="entry name" value="HIS_KIN"/>
    <property type="match status" value="1"/>
</dbReference>
<keyword evidence="5" id="KW-0808">Transferase</keyword>
<feature type="region of interest" description="Disordered" evidence="10">
    <location>
        <begin position="137"/>
        <end position="218"/>
    </location>
</feature>
<evidence type="ECO:0000256" key="2">
    <source>
        <dbReference type="ARBA" id="ARBA00012438"/>
    </source>
</evidence>
<dbReference type="Pfam" id="PF01584">
    <property type="entry name" value="CheW"/>
    <property type="match status" value="1"/>
</dbReference>
<evidence type="ECO:0000256" key="5">
    <source>
        <dbReference type="ARBA" id="ARBA00022679"/>
    </source>
</evidence>
<dbReference type="Gene3D" id="2.30.30.40">
    <property type="entry name" value="SH3 Domains"/>
    <property type="match status" value="1"/>
</dbReference>
<dbReference type="Gene3D" id="1.20.120.160">
    <property type="entry name" value="HPT domain"/>
    <property type="match status" value="1"/>
</dbReference>
<evidence type="ECO:0000259" key="11">
    <source>
        <dbReference type="PROSITE" id="PS50109"/>
    </source>
</evidence>
<evidence type="ECO:0000256" key="9">
    <source>
        <dbReference type="PROSITE-ProRule" id="PRU00110"/>
    </source>
</evidence>
<dbReference type="InterPro" id="IPR003594">
    <property type="entry name" value="HATPase_dom"/>
</dbReference>
<dbReference type="CDD" id="cd00088">
    <property type="entry name" value="HPT"/>
    <property type="match status" value="1"/>
</dbReference>
<reference evidence="14" key="1">
    <citation type="submission" date="2022-08" db="EMBL/GenBank/DDBJ databases">
        <title>Nisaea acidiphila sp. nov., isolated from a marine algal debris and emended description of the genus Nisaea Urios et al. 2008.</title>
        <authorList>
            <person name="Kwon K."/>
        </authorList>
    </citation>
    <scope>NUCLEOTIDE SEQUENCE</scope>
    <source>
        <strain evidence="14">MEBiC11861</strain>
    </source>
</reference>
<dbReference type="InterPro" id="IPR004358">
    <property type="entry name" value="Sig_transdc_His_kin-like_C"/>
</dbReference>
<sequence length="1068" mass="113932">MSGFDDGPGAEMWELFEQESEDYLGQIESLLSGSAADLMNPETMSALFRAMHSLKGVSASLGLTGIELVAHHAEDLLDLFRNGEAQPDEATRDLLLQTADTLIEIREACVADHVDAPADMQLVSQLSGAKAQLKSGGTVAPMQQAVPPITTPEPVMAPTPAPEPVVAPEPSVPPPPPPSPPAPPLEASSEEEAAPSGQMSMQVSQEPADPSEAEFQPSTVEPFAEVVKSELGQLAEALESPELESLDMQGISSSIFAIREVANDVGYLGISAVLDEIADQLRDAERLDKTELTRGLCLFVHRLRVLSELAGAGISMEDVDDSMSPHISKEARDVVDRLSVGGGASRDWELVGVLARALGVMRISALARLASELTIQDGWRERPGAMDVLDEIRRESQVIGIEGLNVSSLDMRRETYDRLRDQMALLLTNAEAAVAELRTSLGDEIFNSLSPAARQQIADFLKEPNAKLLEIQAMLPDGPDYTMQVMARIDQERVMSNRVLVDIDPDLYQFLIGVSGSPEPLMMSLQGIGGASQAIQSWNVLASNAVQSAPAAPQAQPAPPQPSPQPAAAPAAEEAANVMHIGDDWTVGQSAPQRPVPPSPQATPPQPAPAAASAQPAAAQQSQLQPVAQDSNVPAERTEGGAPSRNVGGGSLRVSSELVDNYLDTVAELRLCISRIEQGASEAGFASTIAELRSVAKQTGARKAERLNLAASHIDEAGKVLANQIAKAETTLRMLHSVTLQLRVVPISIVLGRMPRLVRDLSRSLGKQVNLEIEDGDIQIDKSMVDALMEPLVHMIRNAMDHGIEGAEERVQAGKPEKATLTLEATQNGNVAQIMIADDGRGLNTSRIRGKAIERGLISDQDASRMSEREIQRLIFAPGFSTAAAVTETSGRGVGMDVVLTTIRRLGGAIDIDSVEGEGTKFYLSFPVSAALQRIVVVTDGERDLGLPERAIVEVIEVRRSAIQEVGELAGIQHRDGFLPVRSIETMLGWETPEEAASQSAMPVVIIGTPQRRVGVAVSRVKRRQEVFMKELHPALNAVDVLAGATVMGEGQPLLVLDPETLIAIAGG</sequence>
<evidence type="ECO:0000259" key="12">
    <source>
        <dbReference type="PROSITE" id="PS50851"/>
    </source>
</evidence>